<accession>A0A4Z1PAN0</accession>
<feature type="compositionally biased region" description="Basic and acidic residues" evidence="2">
    <location>
        <begin position="58"/>
        <end position="90"/>
    </location>
</feature>
<keyword evidence="1" id="KW-0175">Coiled coil</keyword>
<feature type="region of interest" description="Disordered" evidence="2">
    <location>
        <begin position="1"/>
        <end position="90"/>
    </location>
</feature>
<feature type="coiled-coil region" evidence="1">
    <location>
        <begin position="162"/>
        <end position="189"/>
    </location>
</feature>
<dbReference type="STRING" id="86259.A0A4Z1PAN0"/>
<dbReference type="AlphaFoldDB" id="A0A4Z1PAN0"/>
<organism evidence="3 4">
    <name type="scientific">Venturia nashicola</name>
    <dbReference type="NCBI Taxonomy" id="86259"/>
    <lineage>
        <taxon>Eukaryota</taxon>
        <taxon>Fungi</taxon>
        <taxon>Dikarya</taxon>
        <taxon>Ascomycota</taxon>
        <taxon>Pezizomycotina</taxon>
        <taxon>Dothideomycetes</taxon>
        <taxon>Pleosporomycetidae</taxon>
        <taxon>Venturiales</taxon>
        <taxon>Venturiaceae</taxon>
        <taxon>Venturia</taxon>
    </lineage>
</organism>
<evidence type="ECO:0000313" key="4">
    <source>
        <dbReference type="Proteomes" id="UP000298493"/>
    </source>
</evidence>
<dbReference type="OrthoDB" id="4156714at2759"/>
<proteinExistence type="predicted"/>
<comment type="caution">
    <text evidence="3">The sequence shown here is derived from an EMBL/GenBank/DDBJ whole genome shotgun (WGS) entry which is preliminary data.</text>
</comment>
<feature type="compositionally biased region" description="Polar residues" evidence="2">
    <location>
        <begin position="44"/>
        <end position="57"/>
    </location>
</feature>
<sequence>MPASRLQAIRDKFWGPIAPDTANNKSTPNNKLDVEEAPQKKANMKSSLSRVSLVSDQSSDRQPEQKFADTKSEPSETRQTRPQTHQEEIRGLQTRIQELERLRKSDQVKFKKEEQLKDVERDSICAKVTQGFEEKRVTEREQDFAQFQTQWNVREQKFNEARHEWEAAKIKLKAKLQKQEQVIRETQEAAFRMGDQAGWTSEPDSVIGDELKRLETLVRDFSKIFAIPAVGQVPLHELLHGKMPEEQDILIKLGWEALAMERRNRMAPWLLLSAWLNRFISSEILVVPFYFMEELLLKITGHDHLRADLCLLDLFHVLDCVHGKDSKEVNTARSELLRLLHPRPVEKPSNNMRLLNDLVPEAEAQALRRLVKLFIKHAAPLFANPKSADMHEKLLKIMEKASHVSLMIGTQRSGLQCDGLTSQPLDFRFTSKEAEAHQLHNGELEDDEEALDGKPILLATQPAIIAIGRSDGSDYSVRRVLKKAIVWMG</sequence>
<evidence type="ECO:0000256" key="1">
    <source>
        <dbReference type="SAM" id="Coils"/>
    </source>
</evidence>
<protein>
    <submittedName>
        <fullName evidence="3">Uncharacterized protein</fullName>
    </submittedName>
</protein>
<feature type="compositionally biased region" description="Polar residues" evidence="2">
    <location>
        <begin position="21"/>
        <end position="30"/>
    </location>
</feature>
<keyword evidence="4" id="KW-1185">Reference proteome</keyword>
<evidence type="ECO:0000256" key="2">
    <source>
        <dbReference type="SAM" id="MobiDB-lite"/>
    </source>
</evidence>
<dbReference type="Proteomes" id="UP000298493">
    <property type="component" value="Unassembled WGS sequence"/>
</dbReference>
<dbReference type="EMBL" id="SNSC02000014">
    <property type="protein sequence ID" value="TID18546.1"/>
    <property type="molecule type" value="Genomic_DNA"/>
</dbReference>
<reference evidence="3 4" key="1">
    <citation type="submission" date="2019-04" db="EMBL/GenBank/DDBJ databases">
        <title>High contiguity whole genome sequence and gene annotation resource for two Venturia nashicola isolates.</title>
        <authorList>
            <person name="Prokchorchik M."/>
            <person name="Won K."/>
            <person name="Lee Y."/>
            <person name="Choi E.D."/>
            <person name="Segonzac C."/>
            <person name="Sohn K.H."/>
        </authorList>
    </citation>
    <scope>NUCLEOTIDE SEQUENCE [LARGE SCALE GENOMIC DNA]</scope>
    <source>
        <strain evidence="3 4">PRI2</strain>
    </source>
</reference>
<gene>
    <name evidence="3" type="ORF">E6O75_ATG06622</name>
</gene>
<name>A0A4Z1PAN0_9PEZI</name>
<evidence type="ECO:0000313" key="3">
    <source>
        <dbReference type="EMBL" id="TID18546.1"/>
    </source>
</evidence>